<dbReference type="eggNOG" id="ENOG5032VFQ">
    <property type="taxonomic scope" value="Bacteria"/>
</dbReference>
<dbReference type="RefSeq" id="WP_018577224.1">
    <property type="nucleotide sequence ID" value="NZ_KB892397.1"/>
</dbReference>
<comment type="caution">
    <text evidence="1">The sequence shown here is derived from an EMBL/GenBank/DDBJ whole genome shotgun (WGS) entry which is preliminary data.</text>
</comment>
<protein>
    <recommendedName>
        <fullName evidence="3">DUF2490 domain-containing protein</fullName>
    </recommendedName>
</protein>
<evidence type="ECO:0000313" key="1">
    <source>
        <dbReference type="EMBL" id="KTD65979.1"/>
    </source>
</evidence>
<name>A0A0W0ZA45_9GAMM</name>
<sequence length="246" mass="28940">MQKLVFLNKINGIYFFKKWLSGLFLILFISLLAIYSGHATSSDSQFWTSITAMVPASKDSPKIRYWLESQNRIGDEVSQLSQFILRPGIGYELTPFTSVWLGYARIYTAAPFTNDPFDENRIWQQLLWSKRFTHWHATVRGRLEQRFMPNSIHTEWRYRHLFKGAFAIPHHDKYTFVLSDELFFHLNDFNHQNNQGFDQNRFFTGFGYKTNKNTTVEIGYLSQVINRIGRENYSGNNLLISLLVNI</sequence>
<proteinExistence type="predicted"/>
<dbReference type="Proteomes" id="UP000054600">
    <property type="component" value="Unassembled WGS sequence"/>
</dbReference>
<evidence type="ECO:0000313" key="2">
    <source>
        <dbReference type="Proteomes" id="UP000054600"/>
    </source>
</evidence>
<dbReference type="Pfam" id="PF10677">
    <property type="entry name" value="DUF2490"/>
    <property type="match status" value="1"/>
</dbReference>
<dbReference type="AlphaFoldDB" id="A0A0W0ZA45"/>
<evidence type="ECO:0008006" key="3">
    <source>
        <dbReference type="Google" id="ProtNLM"/>
    </source>
</evidence>
<organism evidence="1 2">
    <name type="scientific">Legionella shakespearei DSM 23087</name>
    <dbReference type="NCBI Taxonomy" id="1122169"/>
    <lineage>
        <taxon>Bacteria</taxon>
        <taxon>Pseudomonadati</taxon>
        <taxon>Pseudomonadota</taxon>
        <taxon>Gammaproteobacteria</taxon>
        <taxon>Legionellales</taxon>
        <taxon>Legionellaceae</taxon>
        <taxon>Legionella</taxon>
    </lineage>
</organism>
<accession>A0A0W0ZA45</accession>
<keyword evidence="2" id="KW-1185">Reference proteome</keyword>
<gene>
    <name evidence="1" type="ORF">Lsha_0186</name>
</gene>
<dbReference type="PATRIC" id="fig|1122169.6.peg.207"/>
<dbReference type="InterPro" id="IPR019619">
    <property type="entry name" value="DUF2490"/>
</dbReference>
<dbReference type="EMBL" id="LNYW01000008">
    <property type="protein sequence ID" value="KTD65979.1"/>
    <property type="molecule type" value="Genomic_DNA"/>
</dbReference>
<dbReference type="STRING" id="1122169.Lsha_0186"/>
<reference evidence="1 2" key="1">
    <citation type="submission" date="2015-11" db="EMBL/GenBank/DDBJ databases">
        <title>Genomic analysis of 38 Legionella species identifies large and diverse effector repertoires.</title>
        <authorList>
            <person name="Burstein D."/>
            <person name="Amaro F."/>
            <person name="Zusman T."/>
            <person name="Lifshitz Z."/>
            <person name="Cohen O."/>
            <person name="Gilbert J.A."/>
            <person name="Pupko T."/>
            <person name="Shuman H.A."/>
            <person name="Segal G."/>
        </authorList>
    </citation>
    <scope>NUCLEOTIDE SEQUENCE [LARGE SCALE GENOMIC DNA]</scope>
    <source>
        <strain evidence="1 2">ATCC 49655</strain>
    </source>
</reference>